<keyword evidence="1" id="KW-0067">ATP-binding</keyword>
<proteinExistence type="predicted"/>
<protein>
    <submittedName>
        <fullName evidence="1">ATP-dependent helicase</fullName>
    </submittedName>
</protein>
<evidence type="ECO:0000313" key="2">
    <source>
        <dbReference type="Proteomes" id="UP000326582"/>
    </source>
</evidence>
<keyword evidence="1" id="KW-0547">Nucleotide-binding</keyword>
<sequence length="967" mass="105951">MRTPMRTLSTFHQISAPTMGSTTTSSDEHETRAAAGTPVLDPSVPIDGGAPSQPLSLIDETEHLTAYQHGNENESEKDGEHDHEAEPTEACSYCSTSDPASLARCGTCQRWFCNGSSSKAGSHIVAHLVHSKHSEISLHEQSALGGDPLECYNCGSRNVFALGFVAAKQESVVVLLCRMPCAQARDINWATNEWQPLVEARALLPWVAAQREPARDVKPAQMARLEAQWRVKRDATLADVDADADGARDLAMALLRYPDALEYQHVWAPLVEAEAACDKFMKESRVLDHLSVTWGTVASGRHTASFIVSTYETSELHVAVGDEVVLHHRDFGAAEWSGAGVLVAVPGARTDIYTVELQPSVVPPQATTGFSAEIVWKGTPYQRMQHALFRFATSNESVSAYVYHKILGHDVVEVEFDGENSLNNKRCSALNASQRAAVAHAIASPLTLIQGPPGTGKTVTSAAIVRELVRLRRSRVLVCAPSNVAVDHLALKLRAAGLKVVRLAARSREDIESEATPLALHTQVRAAIPRRVRTLVDKQASGGELDARAKARIARSWRAAEQKLISSADVICTTCVGADDRRLEDYEFPIVLVDESTQATEPEALIPITRGAKQVVLVGDHQQLGPVVLDPAASAAGLRRSLFERLVSMGHVPLRLEVQYRMHPALSEFASNMFYEGSLLNGVTSDDRTRPGADFPWPVPDRPMMFWANYGKEEIGANGSSYLNRVEAMNVDKIIARLVRDGVSPDQIGVITPYEGQRVYIWQYLKLNSTVPKSALNELEVEVSSVDAFQGREKDYIILSCVRANEDRDIGFLKDSRRLNVALTRAKFGLIILGNPRSLSKNKLWNSLLVHYRERGCLVEGPLDNLNLSLVPLGQTSNQEKSFISGPRNTDFDTQSMISHVVDGDDPEFHYDAPQESPLHDDVVWPSLSNNAASRLQEKKSQPSAYPKIAEDDLKAFASAFASGLNL</sequence>
<organism evidence="1 2">
    <name type="scientific">Clavispora lusitaniae</name>
    <name type="common">Candida lusitaniae</name>
    <dbReference type="NCBI Taxonomy" id="36911"/>
    <lineage>
        <taxon>Eukaryota</taxon>
        <taxon>Fungi</taxon>
        <taxon>Dikarya</taxon>
        <taxon>Ascomycota</taxon>
        <taxon>Saccharomycotina</taxon>
        <taxon>Pichiomycetes</taxon>
        <taxon>Metschnikowiaceae</taxon>
        <taxon>Clavispora</taxon>
    </lineage>
</organism>
<accession>A0ACD0WEU9</accession>
<dbReference type="Proteomes" id="UP000326582">
    <property type="component" value="Chromosome 1"/>
</dbReference>
<keyword evidence="1" id="KW-0378">Hydrolase</keyword>
<gene>
    <name evidence="1" type="ORF">EJF14_10867</name>
</gene>
<keyword evidence="1" id="KW-0347">Helicase</keyword>
<name>A0ACD0WEU9_CLALS</name>
<evidence type="ECO:0000313" key="1">
    <source>
        <dbReference type="EMBL" id="QFZ25756.1"/>
    </source>
</evidence>
<dbReference type="EMBL" id="CP038484">
    <property type="protein sequence ID" value="QFZ25756.1"/>
    <property type="molecule type" value="Genomic_DNA"/>
</dbReference>
<reference evidence="2" key="1">
    <citation type="journal article" date="2019" name="MBio">
        <title>Comparative genomics for the elucidation of multidrug resistance (MDR) in Candida lusitaniae.</title>
        <authorList>
            <person name="Kannan A."/>
            <person name="Asner S.A."/>
            <person name="Trachsel E."/>
            <person name="Kelly S."/>
            <person name="Parker J."/>
            <person name="Sanglard D."/>
        </authorList>
    </citation>
    <scope>NUCLEOTIDE SEQUENCE [LARGE SCALE GENOMIC DNA]</scope>
    <source>
        <strain evidence="2">P1</strain>
    </source>
</reference>
<keyword evidence="2" id="KW-1185">Reference proteome</keyword>